<dbReference type="RefSeq" id="WP_142602398.1">
    <property type="nucleotide sequence ID" value="NZ_FXSZ01000003.1"/>
</dbReference>
<feature type="transmembrane region" description="Helical" evidence="1">
    <location>
        <begin position="160"/>
        <end position="179"/>
    </location>
</feature>
<keyword evidence="4" id="KW-1185">Reference proteome</keyword>
<gene>
    <name evidence="3" type="ORF">SAMN06265350_103110</name>
</gene>
<evidence type="ECO:0000313" key="3">
    <source>
        <dbReference type="EMBL" id="SMO53205.1"/>
    </source>
</evidence>
<evidence type="ECO:0000313" key="4">
    <source>
        <dbReference type="Proteomes" id="UP000315971"/>
    </source>
</evidence>
<dbReference type="Pfam" id="PF02517">
    <property type="entry name" value="Rce1-like"/>
    <property type="match status" value="1"/>
</dbReference>
<dbReference type="InterPro" id="IPR003675">
    <property type="entry name" value="Rce1/LyrA-like_dom"/>
</dbReference>
<name>A0A521C1J2_9SPHI</name>
<dbReference type="OrthoDB" id="1523022at2"/>
<protein>
    <recommendedName>
        <fullName evidence="2">CAAX prenyl protease 2/Lysostaphin resistance protein A-like domain-containing protein</fullName>
    </recommendedName>
</protein>
<feature type="transmembrane region" description="Helical" evidence="1">
    <location>
        <begin position="66"/>
        <end position="88"/>
    </location>
</feature>
<keyword evidence="1" id="KW-0472">Membrane</keyword>
<accession>A0A521C1J2</accession>
<organism evidence="3 4">
    <name type="scientific">Solitalea koreensis</name>
    <dbReference type="NCBI Taxonomy" id="543615"/>
    <lineage>
        <taxon>Bacteria</taxon>
        <taxon>Pseudomonadati</taxon>
        <taxon>Bacteroidota</taxon>
        <taxon>Sphingobacteriia</taxon>
        <taxon>Sphingobacteriales</taxon>
        <taxon>Sphingobacteriaceae</taxon>
        <taxon>Solitalea</taxon>
    </lineage>
</organism>
<feature type="transmembrane region" description="Helical" evidence="1">
    <location>
        <begin position="100"/>
        <end position="120"/>
    </location>
</feature>
<dbReference type="AlphaFoldDB" id="A0A521C1J2"/>
<evidence type="ECO:0000259" key="2">
    <source>
        <dbReference type="Pfam" id="PF02517"/>
    </source>
</evidence>
<feature type="transmembrane region" description="Helical" evidence="1">
    <location>
        <begin position="200"/>
        <end position="221"/>
    </location>
</feature>
<dbReference type="PANTHER" id="PTHR43592">
    <property type="entry name" value="CAAX AMINO TERMINAL PROTEASE"/>
    <property type="match status" value="1"/>
</dbReference>
<keyword evidence="1" id="KW-1133">Transmembrane helix</keyword>
<feature type="transmembrane region" description="Helical" evidence="1">
    <location>
        <begin position="275"/>
        <end position="297"/>
    </location>
</feature>
<dbReference type="GO" id="GO:0080120">
    <property type="term" value="P:CAAX-box protein maturation"/>
    <property type="evidence" value="ECO:0007669"/>
    <property type="project" value="UniProtKB-ARBA"/>
</dbReference>
<feature type="domain" description="CAAX prenyl protease 2/Lysostaphin resistance protein A-like" evidence="2">
    <location>
        <begin position="166"/>
        <end position="253"/>
    </location>
</feature>
<reference evidence="3 4" key="1">
    <citation type="submission" date="2017-05" db="EMBL/GenBank/DDBJ databases">
        <authorList>
            <person name="Varghese N."/>
            <person name="Submissions S."/>
        </authorList>
    </citation>
    <scope>NUCLEOTIDE SEQUENCE [LARGE SCALE GENOMIC DNA]</scope>
    <source>
        <strain evidence="3 4">DSM 21342</strain>
    </source>
</reference>
<dbReference type="GO" id="GO:0004175">
    <property type="term" value="F:endopeptidase activity"/>
    <property type="evidence" value="ECO:0007669"/>
    <property type="project" value="UniProtKB-ARBA"/>
</dbReference>
<feature type="transmembrane region" description="Helical" evidence="1">
    <location>
        <begin position="12"/>
        <end position="37"/>
    </location>
</feature>
<dbReference type="EMBL" id="FXSZ01000003">
    <property type="protein sequence ID" value="SMO53205.1"/>
    <property type="molecule type" value="Genomic_DNA"/>
</dbReference>
<evidence type="ECO:0000256" key="1">
    <source>
        <dbReference type="SAM" id="Phobius"/>
    </source>
</evidence>
<dbReference type="Proteomes" id="UP000315971">
    <property type="component" value="Unassembled WGS sequence"/>
</dbReference>
<dbReference type="PANTHER" id="PTHR43592:SF15">
    <property type="entry name" value="CAAX AMINO TERMINAL PROTEASE FAMILY PROTEIN"/>
    <property type="match status" value="1"/>
</dbReference>
<keyword evidence="1" id="KW-0812">Transmembrane</keyword>
<proteinExistence type="predicted"/>
<sequence length="306" mass="34649">MMKGFLHNKPYYVQFIFLLFLAMASLAVFFSIGFILIPPLFGINIFLNQGILADYNNPEVIAALKMLQIIQAFALFILPAVLFPYFVGEQTGDYLKTNKSTSLLLVILVISIGLISSPFMEFTAQLNAKMHLPSFLKELETWMRAQEDNLGELTKTFLKMNNVGALLINLVMIAVLPAIGEEFLFRGVLQRIFIGWSKNVHAGIIITAVLFSAMHIQFYGFIPRMLLGVLFGYLFYWSNSIWLPVLAHFLNNGTVVVFSYLFQNKITKFNIDSDVAAPAGVYMFSLLATMLLLFGFYTVTRKRILK</sequence>